<evidence type="ECO:0000313" key="2">
    <source>
        <dbReference type="EMBL" id="QII82344.1"/>
    </source>
</evidence>
<dbReference type="RefSeq" id="WP_166162560.1">
    <property type="nucleotide sequence ID" value="NZ_CP049740.1"/>
</dbReference>
<keyword evidence="3" id="KW-1185">Reference proteome</keyword>
<dbReference type="Proteomes" id="UP000501451">
    <property type="component" value="Chromosome"/>
</dbReference>
<sequence>MINIVFSYSDFIHLKESGVCNDEDSYVFDLQLDMGFLSDGVFKEERLINSGIHSKWIDFDNQSKQLANIKLHAKEGYPLRIWLSNRIVDLCHLAFLCDELLEYNHSLTVVALPKTDIQDELIFHYLTWSEVNQERLFDLARIETVLTAVEKNNYSQQWQELLGDPLPLRTIINGQLLSVPMDFYDSWIESQIPLTFFPIGNIIGRLMGYQIGLSDSFYLSRIKTLIQNGKLIVEGNANSQNLKTKIRRKS</sequence>
<proteinExistence type="predicted"/>
<protein>
    <recommendedName>
        <fullName evidence="1">DUF3658 domain-containing protein</fullName>
    </recommendedName>
</protein>
<name>A0A6G7KAP7_9LACT</name>
<dbReference type="AlphaFoldDB" id="A0A6G7KAP7"/>
<organism evidence="2 3">
    <name type="scientific">Jeotgalibaca arthritidis</name>
    <dbReference type="NCBI Taxonomy" id="1868794"/>
    <lineage>
        <taxon>Bacteria</taxon>
        <taxon>Bacillati</taxon>
        <taxon>Bacillota</taxon>
        <taxon>Bacilli</taxon>
        <taxon>Lactobacillales</taxon>
        <taxon>Carnobacteriaceae</taxon>
        <taxon>Jeotgalibaca</taxon>
    </lineage>
</organism>
<evidence type="ECO:0000313" key="3">
    <source>
        <dbReference type="Proteomes" id="UP000501451"/>
    </source>
</evidence>
<dbReference type="EMBL" id="CP049740">
    <property type="protein sequence ID" value="QII82344.1"/>
    <property type="molecule type" value="Genomic_DNA"/>
</dbReference>
<gene>
    <name evidence="2" type="ORF">G7057_07790</name>
</gene>
<dbReference type="InterPro" id="IPR022123">
    <property type="entry name" value="DUF3658"/>
</dbReference>
<dbReference type="Pfam" id="PF12395">
    <property type="entry name" value="DUF3658"/>
    <property type="match status" value="1"/>
</dbReference>
<feature type="domain" description="DUF3658" evidence="1">
    <location>
        <begin position="144"/>
        <end position="239"/>
    </location>
</feature>
<reference evidence="2 3" key="1">
    <citation type="journal article" date="2017" name="Int. J. Syst. Evol. Microbiol.">
        <title>Jeotgalibaca porci sp. nov. and Jeotgalibaca arthritidis sp. nov., isolated from pigs, and emended description of the genus Jeotgalibaca.</title>
        <authorList>
            <person name="Zamora L."/>
            <person name="Perez-Sancho M."/>
            <person name="Dominguez L."/>
            <person name="Fernandez-Garayzabal J.F."/>
            <person name="Vela A.I."/>
        </authorList>
    </citation>
    <scope>NUCLEOTIDE SEQUENCE [LARGE SCALE GENOMIC DNA]</scope>
    <source>
        <strain evidence="2 3">CECT 9157</strain>
    </source>
</reference>
<dbReference type="KEGG" id="jar:G7057_07790"/>
<evidence type="ECO:0000259" key="1">
    <source>
        <dbReference type="Pfam" id="PF12395"/>
    </source>
</evidence>
<accession>A0A6G7KAP7</accession>